<accession>A0A2M4DRM6</accession>
<organism evidence="2">
    <name type="scientific">Anopheles darlingi</name>
    <name type="common">Mosquito</name>
    <dbReference type="NCBI Taxonomy" id="43151"/>
    <lineage>
        <taxon>Eukaryota</taxon>
        <taxon>Metazoa</taxon>
        <taxon>Ecdysozoa</taxon>
        <taxon>Arthropoda</taxon>
        <taxon>Hexapoda</taxon>
        <taxon>Insecta</taxon>
        <taxon>Pterygota</taxon>
        <taxon>Neoptera</taxon>
        <taxon>Endopterygota</taxon>
        <taxon>Diptera</taxon>
        <taxon>Nematocera</taxon>
        <taxon>Culicoidea</taxon>
        <taxon>Culicidae</taxon>
        <taxon>Anophelinae</taxon>
        <taxon>Anopheles</taxon>
    </lineage>
</organism>
<feature type="compositionally biased region" description="Basic residues" evidence="1">
    <location>
        <begin position="65"/>
        <end position="79"/>
    </location>
</feature>
<dbReference type="AlphaFoldDB" id="A0A2M4DRM6"/>
<evidence type="ECO:0000313" key="2">
    <source>
        <dbReference type="EMBL" id="MBW80213.1"/>
    </source>
</evidence>
<name>A0A2M4DRM6_ANODA</name>
<proteinExistence type="predicted"/>
<feature type="region of interest" description="Disordered" evidence="1">
    <location>
        <begin position="55"/>
        <end position="86"/>
    </location>
</feature>
<protein>
    <submittedName>
        <fullName evidence="2">Putative secreted protein</fullName>
    </submittedName>
</protein>
<sequence length="119" mass="14268">MVGHRSMMNRLIAICMTHLLLLLLLRGLPLIYLQRMMTRMVVVSMMALMTVQPWSSLPQQEQGRRSKQYRQLTMKHQRRESHSQRKIMTFETRKKRNYGKKQQKAAPIVTPARNWCRSW</sequence>
<dbReference type="EMBL" id="GGFL01016035">
    <property type="protein sequence ID" value="MBW80213.1"/>
    <property type="molecule type" value="Transcribed_RNA"/>
</dbReference>
<reference evidence="2" key="1">
    <citation type="submission" date="2018-01" db="EMBL/GenBank/DDBJ databases">
        <title>An insight into the sialome of Amazonian anophelines.</title>
        <authorList>
            <person name="Ribeiro J.M."/>
            <person name="Scarpassa V."/>
            <person name="Calvo E."/>
        </authorList>
    </citation>
    <scope>NUCLEOTIDE SEQUENCE</scope>
</reference>
<evidence type="ECO:0000256" key="1">
    <source>
        <dbReference type="SAM" id="MobiDB-lite"/>
    </source>
</evidence>